<proteinExistence type="predicted"/>
<reference evidence="1 2" key="1">
    <citation type="submission" date="2016-10" db="EMBL/GenBank/DDBJ databases">
        <authorList>
            <person name="de Groot N.N."/>
        </authorList>
    </citation>
    <scope>NUCLEOTIDE SEQUENCE [LARGE SCALE GENOMIC DNA]</scope>
    <source>
        <strain evidence="1 2">EP1-55-1</strain>
    </source>
</reference>
<gene>
    <name evidence="1" type="ORF">SAMN05216234_10113</name>
</gene>
<organism evidence="1 2">
    <name type="scientific">Hydrogenimonas thermophila</name>
    <dbReference type="NCBI Taxonomy" id="223786"/>
    <lineage>
        <taxon>Bacteria</taxon>
        <taxon>Pseudomonadati</taxon>
        <taxon>Campylobacterota</taxon>
        <taxon>Epsilonproteobacteria</taxon>
        <taxon>Campylobacterales</taxon>
        <taxon>Hydrogenimonadaceae</taxon>
        <taxon>Hydrogenimonas</taxon>
    </lineage>
</organism>
<dbReference type="EMBL" id="FOXB01000001">
    <property type="protein sequence ID" value="SFO86738.1"/>
    <property type="molecule type" value="Genomic_DNA"/>
</dbReference>
<dbReference type="InterPro" id="IPR018228">
    <property type="entry name" value="DNase_TatD-rel_CS"/>
</dbReference>
<sequence>MFKIFDSHIHFNMKEKDIVSDFKKQAETLDGFILILNNQEEKKIFEKNFLKDFIYQFPLSAIAINYELANYEFLEKINNNGITLGIKLHPRLSNITRDKFTRVVNVIEQIDPEFIIIDCFYYGSSLETHINLDLSIYIAKYFKNNKILLAHSGGHKILEYMLYTRDLKNIYYDLSLTSNYLRYTSVRLDMINFIKFNYSKIFFGSDYPDFSIESAVDIYLDLTKEAKLNYDKINLIFEQNFVSFLNLEGKL</sequence>
<dbReference type="STRING" id="223786.SAMN05216234_10113"/>
<dbReference type="InterPro" id="IPR032466">
    <property type="entry name" value="Metal_Hydrolase"/>
</dbReference>
<evidence type="ECO:0000313" key="2">
    <source>
        <dbReference type="Proteomes" id="UP000199227"/>
    </source>
</evidence>
<dbReference type="SUPFAM" id="SSF51556">
    <property type="entry name" value="Metallo-dependent hydrolases"/>
    <property type="match status" value="1"/>
</dbReference>
<keyword evidence="2" id="KW-1185">Reference proteome</keyword>
<accession>A0A1I5KP19</accession>
<dbReference type="PROSITE" id="PS01137">
    <property type="entry name" value="TATD_1"/>
    <property type="match status" value="1"/>
</dbReference>
<dbReference type="Proteomes" id="UP000199227">
    <property type="component" value="Unassembled WGS sequence"/>
</dbReference>
<protein>
    <recommendedName>
        <fullName evidence="3">Amidohydrolase-related domain-containing protein</fullName>
    </recommendedName>
</protein>
<dbReference type="AlphaFoldDB" id="A0A1I5KP19"/>
<name>A0A1I5KP19_9BACT</name>
<dbReference type="Gene3D" id="3.20.20.140">
    <property type="entry name" value="Metal-dependent hydrolases"/>
    <property type="match status" value="1"/>
</dbReference>
<evidence type="ECO:0000313" key="1">
    <source>
        <dbReference type="EMBL" id="SFO86738.1"/>
    </source>
</evidence>
<evidence type="ECO:0008006" key="3">
    <source>
        <dbReference type="Google" id="ProtNLM"/>
    </source>
</evidence>